<proteinExistence type="predicted"/>
<protein>
    <recommendedName>
        <fullName evidence="3">PIN domain-containing protein</fullName>
    </recommendedName>
</protein>
<evidence type="ECO:0000313" key="1">
    <source>
        <dbReference type="EMBL" id="GIJ12198.1"/>
    </source>
</evidence>
<evidence type="ECO:0008006" key="3">
    <source>
        <dbReference type="Google" id="ProtNLM"/>
    </source>
</evidence>
<reference evidence="1 2" key="1">
    <citation type="submission" date="2021-01" db="EMBL/GenBank/DDBJ databases">
        <title>Whole genome shotgun sequence of Verrucosispora andamanensis NBRC 109075.</title>
        <authorList>
            <person name="Komaki H."/>
            <person name="Tamura T."/>
        </authorList>
    </citation>
    <scope>NUCLEOTIDE SEQUENCE [LARGE SCALE GENOMIC DNA]</scope>
    <source>
        <strain evidence="1 2">NBRC 109075</strain>
    </source>
</reference>
<organism evidence="1 2">
    <name type="scientific">Micromonospora andamanensis</name>
    <dbReference type="NCBI Taxonomy" id="1287068"/>
    <lineage>
        <taxon>Bacteria</taxon>
        <taxon>Bacillati</taxon>
        <taxon>Actinomycetota</taxon>
        <taxon>Actinomycetes</taxon>
        <taxon>Micromonosporales</taxon>
        <taxon>Micromonosporaceae</taxon>
        <taxon>Micromonospora</taxon>
    </lineage>
</organism>
<keyword evidence="2" id="KW-1185">Reference proteome</keyword>
<evidence type="ECO:0000313" key="2">
    <source>
        <dbReference type="Proteomes" id="UP000647017"/>
    </source>
</evidence>
<comment type="caution">
    <text evidence="1">The sequence shown here is derived from an EMBL/GenBank/DDBJ whole genome shotgun (WGS) entry which is preliminary data.</text>
</comment>
<sequence>MTRQAEDRRECAAGEGQGTESGLDALGGWALDVGALVAFAEADTFVEAMVASCRRRGQTVLICDTSLASALAAVPQHRARLVHLCQEASSWLAELATADSAAVVSRLPRAGGDLGLAHLVYEAARRGYAVLSDRRAEVLAVDASLLVEAA</sequence>
<dbReference type="Proteomes" id="UP000647017">
    <property type="component" value="Unassembled WGS sequence"/>
</dbReference>
<accession>A0ABQ4I2T5</accession>
<name>A0ABQ4I2T5_9ACTN</name>
<dbReference type="RefSeq" id="WP_204013366.1">
    <property type="nucleotide sequence ID" value="NZ_BOOZ01000047.1"/>
</dbReference>
<dbReference type="EMBL" id="BOOZ01000047">
    <property type="protein sequence ID" value="GIJ12198.1"/>
    <property type="molecule type" value="Genomic_DNA"/>
</dbReference>
<gene>
    <name evidence="1" type="ORF">Van01_54120</name>
</gene>